<organism evidence="2 3">
    <name type="scientific">Dreissena polymorpha</name>
    <name type="common">Zebra mussel</name>
    <name type="synonym">Mytilus polymorpha</name>
    <dbReference type="NCBI Taxonomy" id="45954"/>
    <lineage>
        <taxon>Eukaryota</taxon>
        <taxon>Metazoa</taxon>
        <taxon>Spiralia</taxon>
        <taxon>Lophotrochozoa</taxon>
        <taxon>Mollusca</taxon>
        <taxon>Bivalvia</taxon>
        <taxon>Autobranchia</taxon>
        <taxon>Heteroconchia</taxon>
        <taxon>Euheterodonta</taxon>
        <taxon>Imparidentia</taxon>
        <taxon>Neoheterodontei</taxon>
        <taxon>Myida</taxon>
        <taxon>Dreissenoidea</taxon>
        <taxon>Dreissenidae</taxon>
        <taxon>Dreissena</taxon>
    </lineage>
</organism>
<proteinExistence type="predicted"/>
<evidence type="ECO:0000256" key="1">
    <source>
        <dbReference type="SAM" id="Coils"/>
    </source>
</evidence>
<sequence length="99" mass="11005">MKPNSVHGSAKTHSWRSSRSELVALKQELKQAEAEYAKIKLNYTQQEEALLKQKAELEANLKVLSQQKAFEAAAEEVKVLQEQDVDGSDGSDGHVEPDI</sequence>
<comment type="caution">
    <text evidence="2">The sequence shown here is derived from an EMBL/GenBank/DDBJ whole genome shotgun (WGS) entry which is preliminary data.</text>
</comment>
<gene>
    <name evidence="2" type="ORF">DPMN_161713</name>
</gene>
<dbReference type="AlphaFoldDB" id="A0A9D4ETI5"/>
<keyword evidence="1" id="KW-0175">Coiled coil</keyword>
<dbReference type="Proteomes" id="UP000828390">
    <property type="component" value="Unassembled WGS sequence"/>
</dbReference>
<name>A0A9D4ETI5_DREPO</name>
<reference evidence="2" key="1">
    <citation type="journal article" date="2019" name="bioRxiv">
        <title>The Genome of the Zebra Mussel, Dreissena polymorpha: A Resource for Invasive Species Research.</title>
        <authorList>
            <person name="McCartney M.A."/>
            <person name="Auch B."/>
            <person name="Kono T."/>
            <person name="Mallez S."/>
            <person name="Zhang Y."/>
            <person name="Obille A."/>
            <person name="Becker A."/>
            <person name="Abrahante J.E."/>
            <person name="Garbe J."/>
            <person name="Badalamenti J.P."/>
            <person name="Herman A."/>
            <person name="Mangelson H."/>
            <person name="Liachko I."/>
            <person name="Sullivan S."/>
            <person name="Sone E.D."/>
            <person name="Koren S."/>
            <person name="Silverstein K.A.T."/>
            <person name="Beckman K.B."/>
            <person name="Gohl D.M."/>
        </authorList>
    </citation>
    <scope>NUCLEOTIDE SEQUENCE</scope>
    <source>
        <strain evidence="2">Duluth1</strain>
        <tissue evidence="2">Whole animal</tissue>
    </source>
</reference>
<feature type="coiled-coil region" evidence="1">
    <location>
        <begin position="15"/>
        <end position="67"/>
    </location>
</feature>
<evidence type="ECO:0000313" key="2">
    <source>
        <dbReference type="EMBL" id="KAH3783765.1"/>
    </source>
</evidence>
<evidence type="ECO:0000313" key="3">
    <source>
        <dbReference type="Proteomes" id="UP000828390"/>
    </source>
</evidence>
<reference evidence="2" key="2">
    <citation type="submission" date="2020-11" db="EMBL/GenBank/DDBJ databases">
        <authorList>
            <person name="McCartney M.A."/>
            <person name="Auch B."/>
            <person name="Kono T."/>
            <person name="Mallez S."/>
            <person name="Becker A."/>
            <person name="Gohl D.M."/>
            <person name="Silverstein K.A.T."/>
            <person name="Koren S."/>
            <person name="Bechman K.B."/>
            <person name="Herman A."/>
            <person name="Abrahante J.E."/>
            <person name="Garbe J."/>
        </authorList>
    </citation>
    <scope>NUCLEOTIDE SEQUENCE</scope>
    <source>
        <strain evidence="2">Duluth1</strain>
        <tissue evidence="2">Whole animal</tissue>
    </source>
</reference>
<accession>A0A9D4ETI5</accession>
<protein>
    <submittedName>
        <fullName evidence="2">Uncharacterized protein</fullName>
    </submittedName>
</protein>
<dbReference type="EMBL" id="JAIWYP010000008">
    <property type="protein sequence ID" value="KAH3783765.1"/>
    <property type="molecule type" value="Genomic_DNA"/>
</dbReference>
<keyword evidence="3" id="KW-1185">Reference proteome</keyword>